<dbReference type="Proteomes" id="UP001595848">
    <property type="component" value="Unassembled WGS sequence"/>
</dbReference>
<dbReference type="Gene3D" id="2.70.70.10">
    <property type="entry name" value="Glucose Permease (Domain IIA)"/>
    <property type="match status" value="1"/>
</dbReference>
<name>A0ABV8P2X2_9BURK</name>
<dbReference type="InterPro" id="IPR016047">
    <property type="entry name" value="M23ase_b-sheet_dom"/>
</dbReference>
<keyword evidence="4" id="KW-1185">Reference proteome</keyword>
<dbReference type="PANTHER" id="PTHR21666">
    <property type="entry name" value="PEPTIDASE-RELATED"/>
    <property type="match status" value="1"/>
</dbReference>
<dbReference type="SUPFAM" id="SSF51261">
    <property type="entry name" value="Duplicated hybrid motif"/>
    <property type="match status" value="1"/>
</dbReference>
<dbReference type="Pfam" id="PF01551">
    <property type="entry name" value="Peptidase_M23"/>
    <property type="match status" value="1"/>
</dbReference>
<evidence type="ECO:0000256" key="1">
    <source>
        <dbReference type="ARBA" id="ARBA00022729"/>
    </source>
</evidence>
<dbReference type="EC" id="3.4.24.-" evidence="3"/>
<dbReference type="EMBL" id="JBHSBV010000005">
    <property type="protein sequence ID" value="MFC4202525.1"/>
    <property type="molecule type" value="Genomic_DNA"/>
</dbReference>
<dbReference type="GO" id="GO:0016787">
    <property type="term" value="F:hydrolase activity"/>
    <property type="evidence" value="ECO:0007669"/>
    <property type="project" value="UniProtKB-KW"/>
</dbReference>
<sequence>MATALAASALAGAWVQSYMDAPAHADTFQTQALNSRLTRDSAQMRDTLALLAGKVGELQARLIAMTSLSRRIAKQAGIAYTDPEIKAGIDTAAPPMDDIAGAYPQPDSGESLGRTLDRMQQRMTEQGERLALLDLAFTRRAGIEARLPDLTPVAYTRLSSPFGWRVNPVTHRRSLHEGMDLVAPRGTPIYAASGGVVTTAGREAGYGNMVEIDHGNGLVTRYAHASELDVKAGDLVEKGQMIARVGTSGRSTGPHLHFEVRMAGTPLDPKLFLARPGVSGRLVADASAHAQTAAPEVR</sequence>
<dbReference type="InterPro" id="IPR050570">
    <property type="entry name" value="Cell_wall_metabolism_enzyme"/>
</dbReference>
<proteinExistence type="predicted"/>
<evidence type="ECO:0000259" key="2">
    <source>
        <dbReference type="Pfam" id="PF01551"/>
    </source>
</evidence>
<protein>
    <submittedName>
        <fullName evidence="3">M23 family metallopeptidase</fullName>
        <ecNumber evidence="3">3.4.24.-</ecNumber>
    </submittedName>
</protein>
<evidence type="ECO:0000313" key="3">
    <source>
        <dbReference type="EMBL" id="MFC4202525.1"/>
    </source>
</evidence>
<reference evidence="4" key="1">
    <citation type="journal article" date="2019" name="Int. J. Syst. Evol. Microbiol.">
        <title>The Global Catalogue of Microorganisms (GCM) 10K type strain sequencing project: providing services to taxonomists for standard genome sequencing and annotation.</title>
        <authorList>
            <consortium name="The Broad Institute Genomics Platform"/>
            <consortium name="The Broad Institute Genome Sequencing Center for Infectious Disease"/>
            <person name="Wu L."/>
            <person name="Ma J."/>
        </authorList>
    </citation>
    <scope>NUCLEOTIDE SEQUENCE [LARGE SCALE GENOMIC DNA]</scope>
    <source>
        <strain evidence="4">LMG 24813</strain>
    </source>
</reference>
<organism evidence="3 4">
    <name type="scientific">Candidimonas humi</name>
    <dbReference type="NCBI Taxonomy" id="683355"/>
    <lineage>
        <taxon>Bacteria</taxon>
        <taxon>Pseudomonadati</taxon>
        <taxon>Pseudomonadota</taxon>
        <taxon>Betaproteobacteria</taxon>
        <taxon>Burkholderiales</taxon>
        <taxon>Alcaligenaceae</taxon>
        <taxon>Candidimonas</taxon>
    </lineage>
</organism>
<comment type="caution">
    <text evidence="3">The sequence shown here is derived from an EMBL/GenBank/DDBJ whole genome shotgun (WGS) entry which is preliminary data.</text>
</comment>
<keyword evidence="3" id="KW-0378">Hydrolase</keyword>
<dbReference type="PANTHER" id="PTHR21666:SF289">
    <property type="entry name" value="L-ALA--D-GLU ENDOPEPTIDASE"/>
    <property type="match status" value="1"/>
</dbReference>
<accession>A0ABV8P2X2</accession>
<dbReference type="CDD" id="cd12797">
    <property type="entry name" value="M23_peptidase"/>
    <property type="match status" value="1"/>
</dbReference>
<gene>
    <name evidence="3" type="ORF">ACFOY1_16340</name>
</gene>
<evidence type="ECO:0000313" key="4">
    <source>
        <dbReference type="Proteomes" id="UP001595848"/>
    </source>
</evidence>
<feature type="domain" description="M23ase beta-sheet core" evidence="2">
    <location>
        <begin position="175"/>
        <end position="269"/>
    </location>
</feature>
<keyword evidence="1" id="KW-0732">Signal</keyword>
<dbReference type="RefSeq" id="WP_376810978.1">
    <property type="nucleotide sequence ID" value="NZ_JAHTBN010000009.1"/>
</dbReference>
<dbReference type="InterPro" id="IPR011055">
    <property type="entry name" value="Dup_hybrid_motif"/>
</dbReference>